<evidence type="ECO:0000313" key="3">
    <source>
        <dbReference type="Proteomes" id="UP000472335"/>
    </source>
</evidence>
<dbReference type="InterPro" id="IPR016639">
    <property type="entry name" value="GST_Omega/GSH"/>
</dbReference>
<dbReference type="PROSITE" id="PS50405">
    <property type="entry name" value="GST_CTER"/>
    <property type="match status" value="1"/>
</dbReference>
<dbReference type="PANTHER" id="PTHR32419:SF6">
    <property type="entry name" value="GLUTATHIONE S-TRANSFERASE OMEGA-LIKE 1-RELATED"/>
    <property type="match status" value="1"/>
</dbReference>
<dbReference type="InterPro" id="IPR010987">
    <property type="entry name" value="Glutathione-S-Trfase_C-like"/>
</dbReference>
<dbReference type="SUPFAM" id="SSF47616">
    <property type="entry name" value="GST C-terminal domain-like"/>
    <property type="match status" value="1"/>
</dbReference>
<gene>
    <name evidence="2" type="ORF">G5C60_41900</name>
</gene>
<reference evidence="2 3" key="1">
    <citation type="submission" date="2020-02" db="EMBL/GenBank/DDBJ databases">
        <title>Whole-genome analyses of novel actinobacteria.</title>
        <authorList>
            <person name="Sahin N."/>
            <person name="Gencbay T."/>
        </authorList>
    </citation>
    <scope>NUCLEOTIDE SEQUENCE [LARGE SCALE GENOMIC DNA]</scope>
    <source>
        <strain evidence="2 3">HC44</strain>
    </source>
</reference>
<sequence>MSVTSPTAVPSFRSRIGRDARSGHYAVPHRYRLHLSLSCPHCLQIAVTHSLLGLADTLPVTLLPAVPDAPGGGHQALRPLYEASSHQHPGPAVAPVLSDGWTGRIVSTHTPDILRDLARRFDGRGPDLYPCGAETAIETVGRLCEQDINASLRPGIDAEARDTAFAALLHALDVLELRLASQEYVLGDQLTVADVQLWVTLLHLDTAHRCHLDTAVAHRIAEHPHLWAYARRLAARPAFGPHLDLDGIARRHHVHCAHCRDTGAADAEAAGAPVRIVNWAAYAGPAAPEAVRQHS</sequence>
<dbReference type="RefSeq" id="WP_165267907.1">
    <property type="nucleotide sequence ID" value="NZ_JAAKZY010000225.1"/>
</dbReference>
<dbReference type="GO" id="GO:0005737">
    <property type="term" value="C:cytoplasm"/>
    <property type="evidence" value="ECO:0007669"/>
    <property type="project" value="TreeGrafter"/>
</dbReference>
<name>A0A6G4VIP0_9ACTN</name>
<feature type="domain" description="GST C-terminal" evidence="1">
    <location>
        <begin position="111"/>
        <end position="254"/>
    </location>
</feature>
<evidence type="ECO:0000259" key="1">
    <source>
        <dbReference type="PROSITE" id="PS50405"/>
    </source>
</evidence>
<dbReference type="EMBL" id="JAAKZY010000225">
    <property type="protein sequence ID" value="NGO13979.1"/>
    <property type="molecule type" value="Genomic_DNA"/>
</dbReference>
<dbReference type="PANTHER" id="PTHR32419">
    <property type="entry name" value="GLUTATHIONYL-HYDROQUINONE REDUCTASE"/>
    <property type="match status" value="1"/>
</dbReference>
<accession>A0A6G4VIP0</accession>
<keyword evidence="2" id="KW-0808">Transferase</keyword>
<dbReference type="Gene3D" id="1.20.1050.10">
    <property type="match status" value="1"/>
</dbReference>
<dbReference type="Pfam" id="PF13410">
    <property type="entry name" value="GST_C_2"/>
    <property type="match status" value="1"/>
</dbReference>
<dbReference type="AlphaFoldDB" id="A0A6G4VIP0"/>
<dbReference type="Proteomes" id="UP000472335">
    <property type="component" value="Unassembled WGS sequence"/>
</dbReference>
<dbReference type="GO" id="GO:0004364">
    <property type="term" value="F:glutathione transferase activity"/>
    <property type="evidence" value="ECO:0007669"/>
    <property type="project" value="InterPro"/>
</dbReference>
<proteinExistence type="predicted"/>
<comment type="caution">
    <text evidence="2">The sequence shown here is derived from an EMBL/GenBank/DDBJ whole genome shotgun (WGS) entry which is preliminary data.</text>
</comment>
<protein>
    <submittedName>
        <fullName evidence="2">Glutathione S-transferase family protein</fullName>
    </submittedName>
</protein>
<evidence type="ECO:0000313" key="2">
    <source>
        <dbReference type="EMBL" id="NGO13979.1"/>
    </source>
</evidence>
<dbReference type="InterPro" id="IPR036282">
    <property type="entry name" value="Glutathione-S-Trfase_C_sf"/>
</dbReference>
<dbReference type="Gene3D" id="3.40.30.10">
    <property type="entry name" value="Glutaredoxin"/>
    <property type="match status" value="1"/>
</dbReference>
<organism evidence="2 3">
    <name type="scientific">Streptomyces scabichelini</name>
    <dbReference type="NCBI Taxonomy" id="2711217"/>
    <lineage>
        <taxon>Bacteria</taxon>
        <taxon>Bacillati</taxon>
        <taxon>Actinomycetota</taxon>
        <taxon>Actinomycetes</taxon>
        <taxon>Kitasatosporales</taxon>
        <taxon>Streptomycetaceae</taxon>
        <taxon>Streptomyces</taxon>
    </lineage>
</organism>
<keyword evidence="3" id="KW-1185">Reference proteome</keyword>